<protein>
    <submittedName>
        <fullName evidence="3">N-terminal nucleophile aminohydrolase</fullName>
    </submittedName>
</protein>
<comment type="caution">
    <text evidence="3">The sequence shown here is derived from an EMBL/GenBank/DDBJ whole genome shotgun (WGS) entry which is preliminary data.</text>
</comment>
<dbReference type="PANTHER" id="PTHR43187:SF1">
    <property type="entry name" value="GLUTAMINE AMIDOTRANSFERASE DUG3-RELATED"/>
    <property type="match status" value="1"/>
</dbReference>
<dbReference type="PANTHER" id="PTHR43187">
    <property type="entry name" value="GLUTAMINE AMIDOTRANSFERASE DUG3-RELATED"/>
    <property type="match status" value="1"/>
</dbReference>
<dbReference type="Gene3D" id="3.60.20.10">
    <property type="entry name" value="Glutamine Phosphoribosylpyrophosphate, subunit 1, domain 1"/>
    <property type="match status" value="1"/>
</dbReference>
<dbReference type="CDD" id="cd01908">
    <property type="entry name" value="YafJ"/>
    <property type="match status" value="1"/>
</dbReference>
<feature type="domain" description="Glutamine amidotransferase type-2" evidence="2">
    <location>
        <begin position="2"/>
        <end position="356"/>
    </location>
</feature>
<dbReference type="GO" id="GO:0006751">
    <property type="term" value="P:glutathione catabolic process"/>
    <property type="evidence" value="ECO:0007669"/>
    <property type="project" value="TreeGrafter"/>
</dbReference>
<feature type="compositionally biased region" description="Polar residues" evidence="1">
    <location>
        <begin position="342"/>
        <end position="356"/>
    </location>
</feature>
<dbReference type="PROSITE" id="PS51278">
    <property type="entry name" value="GATASE_TYPE_2"/>
    <property type="match status" value="1"/>
</dbReference>
<dbReference type="EMBL" id="MU003768">
    <property type="protein sequence ID" value="KAF2725231.1"/>
    <property type="molecule type" value="Genomic_DNA"/>
</dbReference>
<name>A0A9P4QHZ8_9PEZI</name>
<dbReference type="AlphaFoldDB" id="A0A9P4QHZ8"/>
<dbReference type="InterPro" id="IPR017932">
    <property type="entry name" value="GATase_2_dom"/>
</dbReference>
<dbReference type="SUPFAM" id="SSF56235">
    <property type="entry name" value="N-terminal nucleophile aminohydrolases (Ntn hydrolases)"/>
    <property type="match status" value="1"/>
</dbReference>
<reference evidence="3" key="1">
    <citation type="journal article" date="2020" name="Stud. Mycol.">
        <title>101 Dothideomycetes genomes: a test case for predicting lifestyles and emergence of pathogens.</title>
        <authorList>
            <person name="Haridas S."/>
            <person name="Albert R."/>
            <person name="Binder M."/>
            <person name="Bloem J."/>
            <person name="Labutti K."/>
            <person name="Salamov A."/>
            <person name="Andreopoulos B."/>
            <person name="Baker S."/>
            <person name="Barry K."/>
            <person name="Bills G."/>
            <person name="Bluhm B."/>
            <person name="Cannon C."/>
            <person name="Castanera R."/>
            <person name="Culley D."/>
            <person name="Daum C."/>
            <person name="Ezra D."/>
            <person name="Gonzalez J."/>
            <person name="Henrissat B."/>
            <person name="Kuo A."/>
            <person name="Liang C."/>
            <person name="Lipzen A."/>
            <person name="Lutzoni F."/>
            <person name="Magnuson J."/>
            <person name="Mondo S."/>
            <person name="Nolan M."/>
            <person name="Ohm R."/>
            <person name="Pangilinan J."/>
            <person name="Park H.-J."/>
            <person name="Ramirez L."/>
            <person name="Alfaro M."/>
            <person name="Sun H."/>
            <person name="Tritt A."/>
            <person name="Yoshinaga Y."/>
            <person name="Zwiers L.-H."/>
            <person name="Turgeon B."/>
            <person name="Goodwin S."/>
            <person name="Spatafora J."/>
            <person name="Crous P."/>
            <person name="Grigoriev I."/>
        </authorList>
    </citation>
    <scope>NUCLEOTIDE SEQUENCE</scope>
    <source>
        <strain evidence="3">CBS 116435</strain>
    </source>
</reference>
<dbReference type="OrthoDB" id="444432at2759"/>
<dbReference type="Pfam" id="PF13522">
    <property type="entry name" value="GATase_6"/>
    <property type="match status" value="1"/>
</dbReference>
<dbReference type="InterPro" id="IPR029055">
    <property type="entry name" value="Ntn_hydrolases_N"/>
</dbReference>
<dbReference type="GO" id="GO:0008242">
    <property type="term" value="F:omega peptidase activity"/>
    <property type="evidence" value="ECO:0007669"/>
    <property type="project" value="TreeGrafter"/>
</dbReference>
<evidence type="ECO:0000313" key="3">
    <source>
        <dbReference type="EMBL" id="KAF2725231.1"/>
    </source>
</evidence>
<proteinExistence type="predicted"/>
<organism evidence="3 4">
    <name type="scientific">Polychaeton citri CBS 116435</name>
    <dbReference type="NCBI Taxonomy" id="1314669"/>
    <lineage>
        <taxon>Eukaryota</taxon>
        <taxon>Fungi</taxon>
        <taxon>Dikarya</taxon>
        <taxon>Ascomycota</taxon>
        <taxon>Pezizomycotina</taxon>
        <taxon>Dothideomycetes</taxon>
        <taxon>Dothideomycetidae</taxon>
        <taxon>Capnodiales</taxon>
        <taxon>Capnodiaceae</taxon>
        <taxon>Polychaeton</taxon>
    </lineage>
</organism>
<feature type="region of interest" description="Disordered" evidence="1">
    <location>
        <begin position="323"/>
        <end position="356"/>
    </location>
</feature>
<dbReference type="GO" id="GO:0061672">
    <property type="term" value="C:glutathione hydrolase complex"/>
    <property type="evidence" value="ECO:0007669"/>
    <property type="project" value="TreeGrafter"/>
</dbReference>
<evidence type="ECO:0000259" key="2">
    <source>
        <dbReference type="PROSITE" id="PS51278"/>
    </source>
</evidence>
<dbReference type="InterPro" id="IPR052373">
    <property type="entry name" value="Gamma-glu_amide_hydrolase"/>
</dbReference>
<sequence length="356" mass="39398">MCRWFAYISPTEPCLLEDVLITPKHSLVKQVHEHYLPGLVAHDPLIPARNSVNNIDGMGVAWYTSSAADFELPDSGESSDGTLKEGLRPAAYKTIAPPINDLNFRSICGNVETRCCFAHIRAASGTPIVHTNNHPFIFGRHTMMHNGVISDFGVVKRDMLHLISDAAYNCILGSTDSEHLGALYMTYLTNAGSRDSFEKEYTVEEMADALHKAVATTVELQLQILGPKARPNSLNLCVTDGVKLVAYRFRNHATQDPPSLYFSTTAGTTLNRKYQDHPDGIVVASDASRIPRERHGKHIIVASEPTTYKHDEWELIGRNQTLLASPDEDGEGGKVQVRDIPYQTSWNTEDPSTAKK</sequence>
<dbReference type="GO" id="GO:0005737">
    <property type="term" value="C:cytoplasm"/>
    <property type="evidence" value="ECO:0007669"/>
    <property type="project" value="TreeGrafter"/>
</dbReference>
<dbReference type="Proteomes" id="UP000799441">
    <property type="component" value="Unassembled WGS sequence"/>
</dbReference>
<gene>
    <name evidence="3" type="ORF">K431DRAFT_281181</name>
</gene>
<keyword evidence="4" id="KW-1185">Reference proteome</keyword>
<evidence type="ECO:0000313" key="4">
    <source>
        <dbReference type="Proteomes" id="UP000799441"/>
    </source>
</evidence>
<evidence type="ECO:0000256" key="1">
    <source>
        <dbReference type="SAM" id="MobiDB-lite"/>
    </source>
</evidence>
<accession>A0A9P4QHZ8</accession>